<reference evidence="2 3" key="1">
    <citation type="submission" date="2024-01" db="EMBL/GenBank/DDBJ databases">
        <authorList>
            <person name="Allen C."/>
            <person name="Tagirdzhanova G."/>
        </authorList>
    </citation>
    <scope>NUCLEOTIDE SEQUENCE [LARGE SCALE GENOMIC DNA]</scope>
</reference>
<feature type="chain" id="PRO_5045121448" evidence="1">
    <location>
        <begin position="20"/>
        <end position="354"/>
    </location>
</feature>
<gene>
    <name evidence="2" type="ORF">SBRCBS47491_008226</name>
</gene>
<evidence type="ECO:0000313" key="2">
    <source>
        <dbReference type="EMBL" id="CAK7232311.1"/>
    </source>
</evidence>
<dbReference type="EMBL" id="CAWUHC010000103">
    <property type="protein sequence ID" value="CAK7232311.1"/>
    <property type="molecule type" value="Genomic_DNA"/>
</dbReference>
<protein>
    <submittedName>
        <fullName evidence="2">Uncharacterized protein</fullName>
    </submittedName>
</protein>
<organism evidence="2 3">
    <name type="scientific">Sporothrix bragantina</name>
    <dbReference type="NCBI Taxonomy" id="671064"/>
    <lineage>
        <taxon>Eukaryota</taxon>
        <taxon>Fungi</taxon>
        <taxon>Dikarya</taxon>
        <taxon>Ascomycota</taxon>
        <taxon>Pezizomycotina</taxon>
        <taxon>Sordariomycetes</taxon>
        <taxon>Sordariomycetidae</taxon>
        <taxon>Ophiostomatales</taxon>
        <taxon>Ophiostomataceae</taxon>
        <taxon>Sporothrix</taxon>
    </lineage>
</organism>
<keyword evidence="3" id="KW-1185">Reference proteome</keyword>
<keyword evidence="1" id="KW-0732">Signal</keyword>
<accession>A0ABP0CMJ8</accession>
<proteinExistence type="predicted"/>
<evidence type="ECO:0000313" key="3">
    <source>
        <dbReference type="Proteomes" id="UP001642406"/>
    </source>
</evidence>
<dbReference type="Proteomes" id="UP001642406">
    <property type="component" value="Unassembled WGS sequence"/>
</dbReference>
<evidence type="ECO:0000256" key="1">
    <source>
        <dbReference type="SAM" id="SignalP"/>
    </source>
</evidence>
<feature type="signal peptide" evidence="1">
    <location>
        <begin position="1"/>
        <end position="19"/>
    </location>
</feature>
<sequence length="354" mass="36276">MKASFLTSVLATAVSGVSAGVLVKRPAGPPPAQVSSSSSAAPVKHASPCKVGSNGLYACFRSSTDNALSYCSTAASVYLTATTTQVVEPGPTVYVTIASDTVTAVSTDLSVVHQVVTTSTQTVDGGVTTTYTTRDTPQTTTVYYQYGKRGGGAAVPAPMPTLFALKRDGSGVEPYVEGAKVDRREDDKDNESVPTTTIGVIQKRVTISYTITTCTTTTTVSVTTYKAKRTAPAVAIRIPLPVITTSSSSSSSSDPTNPPPACLSTLAAPQPSALTSACSAIVSQFGQTPTVTDVLVLPATTLTVASGLSTALSTLDSTSTSTTFTVLQVTTVSTVTIPMCTLVTQTVFLPGSKR</sequence>
<comment type="caution">
    <text evidence="2">The sequence shown here is derived from an EMBL/GenBank/DDBJ whole genome shotgun (WGS) entry which is preliminary data.</text>
</comment>
<name>A0ABP0CMJ8_9PEZI</name>